<keyword evidence="1" id="KW-0175">Coiled coil</keyword>
<protein>
    <submittedName>
        <fullName evidence="2">Uncharacterized protein</fullName>
    </submittedName>
</protein>
<evidence type="ECO:0000313" key="3">
    <source>
        <dbReference type="Proteomes" id="UP001214757"/>
    </source>
</evidence>
<evidence type="ECO:0000313" key="2">
    <source>
        <dbReference type="EMBL" id="MDC9623061.1"/>
    </source>
</evidence>
<proteinExistence type="predicted"/>
<dbReference type="EMBL" id="JAQRFO010000039">
    <property type="protein sequence ID" value="MDC9623061.1"/>
    <property type="molecule type" value="Genomic_DNA"/>
</dbReference>
<reference evidence="2 3" key="1">
    <citation type="submission" date="2023-02" db="EMBL/GenBank/DDBJ databases">
        <title>Entomopathogenic bacteria.</title>
        <authorList>
            <person name="Machado R.A."/>
        </authorList>
    </citation>
    <scope>NUCLEOTIDE SEQUENCE [LARGE SCALE GENOMIC DNA]</scope>
    <source>
        <strain evidence="2 3">XENO-7</strain>
    </source>
</reference>
<gene>
    <name evidence="2" type="ORF">PSI22_15810</name>
</gene>
<feature type="coiled-coil region" evidence="1">
    <location>
        <begin position="209"/>
        <end position="236"/>
    </location>
</feature>
<dbReference type="RefSeq" id="WP_273580580.1">
    <property type="nucleotide sequence ID" value="NZ_JAQRFO010000039.1"/>
</dbReference>
<organism evidence="2 3">
    <name type="scientific">Xenorhabdus aichiensis</name>
    <dbReference type="NCBI Taxonomy" id="3025874"/>
    <lineage>
        <taxon>Bacteria</taxon>
        <taxon>Pseudomonadati</taxon>
        <taxon>Pseudomonadota</taxon>
        <taxon>Gammaproteobacteria</taxon>
        <taxon>Enterobacterales</taxon>
        <taxon>Morganellaceae</taxon>
        <taxon>Xenorhabdus</taxon>
    </lineage>
</organism>
<sequence>MSEDFSPLLGNIPIYPIEGLSNIAFSARHHLKENKRTDEQIIFIQKLIFELIDIYFQDERNKAIEELENQKVQELKYTSHSEYLGYYDDYYPDLYPFAEEGNRYGSYLVFIGDDSDLEIPTYENTNEIGALYEILDWMPDNESEEGFVDAEPSEYFAALTLSLVGDIVYFIDKYKVDSSTRLFSAIGTIGDVLLKSAKALSCMHELIAEKKHEEKLSSILEEMDGLKNKLDDLMGKEKKR</sequence>
<keyword evidence="3" id="KW-1185">Reference proteome</keyword>
<dbReference type="Proteomes" id="UP001214757">
    <property type="component" value="Unassembled WGS sequence"/>
</dbReference>
<evidence type="ECO:0000256" key="1">
    <source>
        <dbReference type="SAM" id="Coils"/>
    </source>
</evidence>
<name>A0ABT5M6G1_9GAMM</name>
<comment type="caution">
    <text evidence="2">The sequence shown here is derived from an EMBL/GenBank/DDBJ whole genome shotgun (WGS) entry which is preliminary data.</text>
</comment>
<accession>A0ABT5M6G1</accession>